<dbReference type="Proteomes" id="UP000215914">
    <property type="component" value="Unassembled WGS sequence"/>
</dbReference>
<comment type="caution">
    <text evidence="1">The sequence shown here is derived from an EMBL/GenBank/DDBJ whole genome shotgun (WGS) entry which is preliminary data.</text>
</comment>
<accession>A0A9K3MUW2</accession>
<evidence type="ECO:0000313" key="2">
    <source>
        <dbReference type="Proteomes" id="UP000215914"/>
    </source>
</evidence>
<sequence length="52" mass="6219">MNELQQPLQRCLEKINQKKKKNTCTTWQQSFSNLHILLVLRFLSQASIYLQI</sequence>
<dbReference type="Gramene" id="mRNA:HanXRQr2_Chr12g0532681">
    <property type="protein sequence ID" value="CDS:HanXRQr2_Chr12g0532681.1"/>
    <property type="gene ID" value="HanXRQr2_Chr12g0532681"/>
</dbReference>
<gene>
    <name evidence="1" type="ORF">HanXRQr2_Chr12g0532681</name>
</gene>
<keyword evidence="2" id="KW-1185">Reference proteome</keyword>
<name>A0A9K3MUW2_HELAN</name>
<organism evidence="1 2">
    <name type="scientific">Helianthus annuus</name>
    <name type="common">Common sunflower</name>
    <dbReference type="NCBI Taxonomy" id="4232"/>
    <lineage>
        <taxon>Eukaryota</taxon>
        <taxon>Viridiplantae</taxon>
        <taxon>Streptophyta</taxon>
        <taxon>Embryophyta</taxon>
        <taxon>Tracheophyta</taxon>
        <taxon>Spermatophyta</taxon>
        <taxon>Magnoliopsida</taxon>
        <taxon>eudicotyledons</taxon>
        <taxon>Gunneridae</taxon>
        <taxon>Pentapetalae</taxon>
        <taxon>asterids</taxon>
        <taxon>campanulids</taxon>
        <taxon>Asterales</taxon>
        <taxon>Asteraceae</taxon>
        <taxon>Asteroideae</taxon>
        <taxon>Heliantheae alliance</taxon>
        <taxon>Heliantheae</taxon>
        <taxon>Helianthus</taxon>
    </lineage>
</organism>
<dbReference type="AlphaFoldDB" id="A0A9K3MUW2"/>
<proteinExistence type="predicted"/>
<dbReference type="EMBL" id="MNCJ02000327">
    <property type="protein sequence ID" value="KAF5777184.1"/>
    <property type="molecule type" value="Genomic_DNA"/>
</dbReference>
<evidence type="ECO:0000313" key="1">
    <source>
        <dbReference type="EMBL" id="KAF5777184.1"/>
    </source>
</evidence>
<protein>
    <submittedName>
        <fullName evidence="1">Uncharacterized protein</fullName>
    </submittedName>
</protein>
<reference evidence="1" key="2">
    <citation type="submission" date="2020-06" db="EMBL/GenBank/DDBJ databases">
        <title>Helianthus annuus Genome sequencing and assembly Release 2.</title>
        <authorList>
            <person name="Gouzy J."/>
            <person name="Langlade N."/>
            <person name="Munos S."/>
        </authorList>
    </citation>
    <scope>NUCLEOTIDE SEQUENCE</scope>
    <source>
        <tissue evidence="1">Leaves</tissue>
    </source>
</reference>
<reference evidence="1" key="1">
    <citation type="journal article" date="2017" name="Nature">
        <title>The sunflower genome provides insights into oil metabolism, flowering and Asterid evolution.</title>
        <authorList>
            <person name="Badouin H."/>
            <person name="Gouzy J."/>
            <person name="Grassa C.J."/>
            <person name="Murat F."/>
            <person name="Staton S.E."/>
            <person name="Cottret L."/>
            <person name="Lelandais-Briere C."/>
            <person name="Owens G.L."/>
            <person name="Carrere S."/>
            <person name="Mayjonade B."/>
            <person name="Legrand L."/>
            <person name="Gill N."/>
            <person name="Kane N.C."/>
            <person name="Bowers J.E."/>
            <person name="Hubner S."/>
            <person name="Bellec A."/>
            <person name="Berard A."/>
            <person name="Berges H."/>
            <person name="Blanchet N."/>
            <person name="Boniface M.C."/>
            <person name="Brunel D."/>
            <person name="Catrice O."/>
            <person name="Chaidir N."/>
            <person name="Claudel C."/>
            <person name="Donnadieu C."/>
            <person name="Faraut T."/>
            <person name="Fievet G."/>
            <person name="Helmstetter N."/>
            <person name="King M."/>
            <person name="Knapp S.J."/>
            <person name="Lai Z."/>
            <person name="Le Paslier M.C."/>
            <person name="Lippi Y."/>
            <person name="Lorenzon L."/>
            <person name="Mandel J.R."/>
            <person name="Marage G."/>
            <person name="Marchand G."/>
            <person name="Marquand E."/>
            <person name="Bret-Mestries E."/>
            <person name="Morien E."/>
            <person name="Nambeesan S."/>
            <person name="Nguyen T."/>
            <person name="Pegot-Espagnet P."/>
            <person name="Pouilly N."/>
            <person name="Raftis F."/>
            <person name="Sallet E."/>
            <person name="Schiex T."/>
            <person name="Thomas J."/>
            <person name="Vandecasteele C."/>
            <person name="Vares D."/>
            <person name="Vear F."/>
            <person name="Vautrin S."/>
            <person name="Crespi M."/>
            <person name="Mangin B."/>
            <person name="Burke J.M."/>
            <person name="Salse J."/>
            <person name="Munos S."/>
            <person name="Vincourt P."/>
            <person name="Rieseberg L.H."/>
            <person name="Langlade N.B."/>
        </authorList>
    </citation>
    <scope>NUCLEOTIDE SEQUENCE</scope>
    <source>
        <tissue evidence="1">Leaves</tissue>
    </source>
</reference>